<name>A0A0D2KVG6_HYPSF</name>
<evidence type="ECO:0000313" key="2">
    <source>
        <dbReference type="EMBL" id="KJA18637.1"/>
    </source>
</evidence>
<organism evidence="2 3">
    <name type="scientific">Hypholoma sublateritium (strain FD-334 SS-4)</name>
    <dbReference type="NCBI Taxonomy" id="945553"/>
    <lineage>
        <taxon>Eukaryota</taxon>
        <taxon>Fungi</taxon>
        <taxon>Dikarya</taxon>
        <taxon>Basidiomycota</taxon>
        <taxon>Agaricomycotina</taxon>
        <taxon>Agaricomycetes</taxon>
        <taxon>Agaricomycetidae</taxon>
        <taxon>Agaricales</taxon>
        <taxon>Agaricineae</taxon>
        <taxon>Strophariaceae</taxon>
        <taxon>Hypholoma</taxon>
    </lineage>
</organism>
<evidence type="ECO:0000313" key="3">
    <source>
        <dbReference type="Proteomes" id="UP000054270"/>
    </source>
</evidence>
<evidence type="ECO:0000256" key="1">
    <source>
        <dbReference type="SAM" id="MobiDB-lite"/>
    </source>
</evidence>
<dbReference type="AlphaFoldDB" id="A0A0D2KVG6"/>
<sequence>MSAAGLGPRSGLQRAAPTRSAGLRLPVPIHAPPLTRPGAHQRTRVSHSDALW</sequence>
<dbReference type="Proteomes" id="UP000054270">
    <property type="component" value="Unassembled WGS sequence"/>
</dbReference>
<proteinExistence type="predicted"/>
<feature type="region of interest" description="Disordered" evidence="1">
    <location>
        <begin position="1"/>
        <end position="52"/>
    </location>
</feature>
<keyword evidence="3" id="KW-1185">Reference proteome</keyword>
<dbReference type="EMBL" id="KN817586">
    <property type="protein sequence ID" value="KJA18637.1"/>
    <property type="molecule type" value="Genomic_DNA"/>
</dbReference>
<reference evidence="3" key="1">
    <citation type="submission" date="2014-04" db="EMBL/GenBank/DDBJ databases">
        <title>Evolutionary Origins and Diversification of the Mycorrhizal Mutualists.</title>
        <authorList>
            <consortium name="DOE Joint Genome Institute"/>
            <consortium name="Mycorrhizal Genomics Consortium"/>
            <person name="Kohler A."/>
            <person name="Kuo A."/>
            <person name="Nagy L.G."/>
            <person name="Floudas D."/>
            <person name="Copeland A."/>
            <person name="Barry K.W."/>
            <person name="Cichocki N."/>
            <person name="Veneault-Fourrey C."/>
            <person name="LaButti K."/>
            <person name="Lindquist E.A."/>
            <person name="Lipzen A."/>
            <person name="Lundell T."/>
            <person name="Morin E."/>
            <person name="Murat C."/>
            <person name="Riley R."/>
            <person name="Ohm R."/>
            <person name="Sun H."/>
            <person name="Tunlid A."/>
            <person name="Henrissat B."/>
            <person name="Grigoriev I.V."/>
            <person name="Hibbett D.S."/>
            <person name="Martin F."/>
        </authorList>
    </citation>
    <scope>NUCLEOTIDE SEQUENCE [LARGE SCALE GENOMIC DNA]</scope>
    <source>
        <strain evidence="3">FD-334 SS-4</strain>
    </source>
</reference>
<protein>
    <submittedName>
        <fullName evidence="2">Uncharacterized protein</fullName>
    </submittedName>
</protein>
<gene>
    <name evidence="2" type="ORF">HYPSUDRAFT_44994</name>
</gene>
<accession>A0A0D2KVG6</accession>